<dbReference type="InterPro" id="IPR050951">
    <property type="entry name" value="Retrovirus_Pol_polyprotein"/>
</dbReference>
<proteinExistence type="predicted"/>
<sequence length="387" mass="44284">MTNFDEPFVITTDASNTGIGAVLTQQDRPIAFMSRALGISKQTWSTYAKEMLAILQAVRTWRPYLLGHKFFIHTDQRSLKYMVEQRVITPEQQNWVSKLLGYDYEIVYKPGKENKVADALSRVQLLQEFHDSPIGGHSGVLRTFKRIAQQFYWPSMRTQIQNYIAACTVCQKNKAANSSPAGLLQPLPIPHQVWDDIAMDFIDGLPSSGGKDSILVVIDRLSKYAHFLALSHPYSAKVIAEKFVDGIVKYHGMPRSIISDHDPIFMSHFWREFFKLSGTKLNMSSSYHPQTDGQSEVTNRCLEQYLRCFTSQQPRKWSNFLSWAEYWYNTSFHISIGMTPFFTLYGRDPPMIPRYELGHSLVQENALLSPSVGELPLVMLVSTDHVR</sequence>
<evidence type="ECO:0000256" key="4">
    <source>
        <dbReference type="ARBA" id="ARBA00022759"/>
    </source>
</evidence>
<accession>A0A6A6L6F4</accession>
<dbReference type="PANTHER" id="PTHR37984:SF5">
    <property type="entry name" value="PROTEIN NYNRIN-LIKE"/>
    <property type="match status" value="1"/>
</dbReference>
<dbReference type="InterPro" id="IPR043502">
    <property type="entry name" value="DNA/RNA_pol_sf"/>
</dbReference>
<dbReference type="InterPro" id="IPR041373">
    <property type="entry name" value="RT_RNaseH"/>
</dbReference>
<dbReference type="PROSITE" id="PS50994">
    <property type="entry name" value="INTEGRASE"/>
    <property type="match status" value="1"/>
</dbReference>
<evidence type="ECO:0000256" key="5">
    <source>
        <dbReference type="ARBA" id="ARBA00022801"/>
    </source>
</evidence>
<keyword evidence="2" id="KW-0548">Nucleotidyltransferase</keyword>
<feature type="domain" description="Integrase catalytic" evidence="7">
    <location>
        <begin position="184"/>
        <end position="348"/>
    </location>
</feature>
<keyword evidence="1" id="KW-0808">Transferase</keyword>
<dbReference type="GO" id="GO:0003676">
    <property type="term" value="F:nucleic acid binding"/>
    <property type="evidence" value="ECO:0007669"/>
    <property type="project" value="InterPro"/>
</dbReference>
<keyword evidence="6" id="KW-0695">RNA-directed DNA polymerase</keyword>
<dbReference type="AlphaFoldDB" id="A0A6A6L6F4"/>
<dbReference type="Gene3D" id="3.10.20.370">
    <property type="match status" value="1"/>
</dbReference>
<comment type="caution">
    <text evidence="8">The sequence shown here is derived from an EMBL/GenBank/DDBJ whole genome shotgun (WGS) entry which is preliminary data.</text>
</comment>
<dbReference type="CDD" id="cd09274">
    <property type="entry name" value="RNase_HI_RT_Ty3"/>
    <property type="match status" value="1"/>
</dbReference>
<gene>
    <name evidence="8" type="ORF">GH714_034617</name>
</gene>
<dbReference type="SUPFAM" id="SSF56672">
    <property type="entry name" value="DNA/RNA polymerases"/>
    <property type="match status" value="1"/>
</dbReference>
<dbReference type="InterPro" id="IPR036397">
    <property type="entry name" value="RNaseH_sf"/>
</dbReference>
<dbReference type="Gene3D" id="1.10.340.70">
    <property type="match status" value="1"/>
</dbReference>
<dbReference type="Pfam" id="PF17917">
    <property type="entry name" value="RT_RNaseH"/>
    <property type="match status" value="1"/>
</dbReference>
<keyword evidence="3" id="KW-0540">Nuclease</keyword>
<dbReference type="Pfam" id="PF17921">
    <property type="entry name" value="Integrase_H2C2"/>
    <property type="match status" value="1"/>
</dbReference>
<dbReference type="GO" id="GO:0016787">
    <property type="term" value="F:hydrolase activity"/>
    <property type="evidence" value="ECO:0007669"/>
    <property type="project" value="UniProtKB-KW"/>
</dbReference>
<organism evidence="8 9">
    <name type="scientific">Hevea brasiliensis</name>
    <name type="common">Para rubber tree</name>
    <name type="synonym">Siphonia brasiliensis</name>
    <dbReference type="NCBI Taxonomy" id="3981"/>
    <lineage>
        <taxon>Eukaryota</taxon>
        <taxon>Viridiplantae</taxon>
        <taxon>Streptophyta</taxon>
        <taxon>Embryophyta</taxon>
        <taxon>Tracheophyta</taxon>
        <taxon>Spermatophyta</taxon>
        <taxon>Magnoliopsida</taxon>
        <taxon>eudicotyledons</taxon>
        <taxon>Gunneridae</taxon>
        <taxon>Pentapetalae</taxon>
        <taxon>rosids</taxon>
        <taxon>fabids</taxon>
        <taxon>Malpighiales</taxon>
        <taxon>Euphorbiaceae</taxon>
        <taxon>Crotonoideae</taxon>
        <taxon>Micrandreae</taxon>
        <taxon>Hevea</taxon>
    </lineage>
</organism>
<dbReference type="PANTHER" id="PTHR37984">
    <property type="entry name" value="PROTEIN CBG26694"/>
    <property type="match status" value="1"/>
</dbReference>
<evidence type="ECO:0000313" key="9">
    <source>
        <dbReference type="Proteomes" id="UP000467840"/>
    </source>
</evidence>
<dbReference type="GO" id="GO:0004519">
    <property type="term" value="F:endonuclease activity"/>
    <property type="evidence" value="ECO:0007669"/>
    <property type="project" value="UniProtKB-KW"/>
</dbReference>
<dbReference type="FunFam" id="3.10.20.370:FF:000001">
    <property type="entry name" value="Retrovirus-related Pol polyprotein from transposon 17.6-like protein"/>
    <property type="match status" value="1"/>
</dbReference>
<evidence type="ECO:0000259" key="7">
    <source>
        <dbReference type="PROSITE" id="PS50994"/>
    </source>
</evidence>
<keyword evidence="4" id="KW-0255">Endonuclease</keyword>
<dbReference type="GO" id="GO:0003964">
    <property type="term" value="F:RNA-directed DNA polymerase activity"/>
    <property type="evidence" value="ECO:0007669"/>
    <property type="project" value="UniProtKB-KW"/>
</dbReference>
<evidence type="ECO:0000256" key="6">
    <source>
        <dbReference type="ARBA" id="ARBA00022918"/>
    </source>
</evidence>
<dbReference type="Gene3D" id="3.30.420.10">
    <property type="entry name" value="Ribonuclease H-like superfamily/Ribonuclease H"/>
    <property type="match status" value="1"/>
</dbReference>
<evidence type="ECO:0000256" key="3">
    <source>
        <dbReference type="ARBA" id="ARBA00022722"/>
    </source>
</evidence>
<dbReference type="InterPro" id="IPR041588">
    <property type="entry name" value="Integrase_H2C2"/>
</dbReference>
<keyword evidence="5" id="KW-0378">Hydrolase</keyword>
<protein>
    <recommendedName>
        <fullName evidence="7">Integrase catalytic domain-containing protein</fullName>
    </recommendedName>
</protein>
<keyword evidence="9" id="KW-1185">Reference proteome</keyword>
<dbReference type="GO" id="GO:0015074">
    <property type="term" value="P:DNA integration"/>
    <property type="evidence" value="ECO:0007669"/>
    <property type="project" value="InterPro"/>
</dbReference>
<dbReference type="FunFam" id="1.10.340.70:FF:000001">
    <property type="entry name" value="Retrovirus-related Pol polyprotein from transposon gypsy-like Protein"/>
    <property type="match status" value="1"/>
</dbReference>
<name>A0A6A6L6F4_HEVBR</name>
<reference evidence="8 9" key="1">
    <citation type="journal article" date="2020" name="Mol. Plant">
        <title>The Chromosome-Based Rubber Tree Genome Provides New Insights into Spurge Genome Evolution and Rubber Biosynthesis.</title>
        <authorList>
            <person name="Liu J."/>
            <person name="Shi C."/>
            <person name="Shi C.C."/>
            <person name="Li W."/>
            <person name="Zhang Q.J."/>
            <person name="Zhang Y."/>
            <person name="Li K."/>
            <person name="Lu H.F."/>
            <person name="Shi C."/>
            <person name="Zhu S.T."/>
            <person name="Xiao Z.Y."/>
            <person name="Nan H."/>
            <person name="Yue Y."/>
            <person name="Zhu X.G."/>
            <person name="Wu Y."/>
            <person name="Hong X.N."/>
            <person name="Fan G.Y."/>
            <person name="Tong Y."/>
            <person name="Zhang D."/>
            <person name="Mao C.L."/>
            <person name="Liu Y.L."/>
            <person name="Hao S.J."/>
            <person name="Liu W.Q."/>
            <person name="Lv M.Q."/>
            <person name="Zhang H.B."/>
            <person name="Liu Y."/>
            <person name="Hu-Tang G.R."/>
            <person name="Wang J.P."/>
            <person name="Wang J.H."/>
            <person name="Sun Y.H."/>
            <person name="Ni S.B."/>
            <person name="Chen W.B."/>
            <person name="Zhang X.C."/>
            <person name="Jiao Y.N."/>
            <person name="Eichler E.E."/>
            <person name="Li G.H."/>
            <person name="Liu X."/>
            <person name="Gao L.Z."/>
        </authorList>
    </citation>
    <scope>NUCLEOTIDE SEQUENCE [LARGE SCALE GENOMIC DNA]</scope>
    <source>
        <strain evidence="9">cv. GT1</strain>
        <tissue evidence="8">Leaf</tissue>
    </source>
</reference>
<dbReference type="Proteomes" id="UP000467840">
    <property type="component" value="Chromosome 7"/>
</dbReference>
<dbReference type="InterPro" id="IPR012337">
    <property type="entry name" value="RNaseH-like_sf"/>
</dbReference>
<dbReference type="SUPFAM" id="SSF53098">
    <property type="entry name" value="Ribonuclease H-like"/>
    <property type="match status" value="1"/>
</dbReference>
<evidence type="ECO:0000256" key="1">
    <source>
        <dbReference type="ARBA" id="ARBA00022679"/>
    </source>
</evidence>
<dbReference type="EMBL" id="JAAGAX010000013">
    <property type="protein sequence ID" value="KAF2295858.1"/>
    <property type="molecule type" value="Genomic_DNA"/>
</dbReference>
<evidence type="ECO:0000256" key="2">
    <source>
        <dbReference type="ARBA" id="ARBA00022695"/>
    </source>
</evidence>
<dbReference type="InterPro" id="IPR001584">
    <property type="entry name" value="Integrase_cat-core"/>
</dbReference>
<evidence type="ECO:0000313" key="8">
    <source>
        <dbReference type="EMBL" id="KAF2295858.1"/>
    </source>
</evidence>